<accession>A0A0W1AKV9</accession>
<keyword evidence="1" id="KW-0175">Coiled coil</keyword>
<evidence type="ECO:0000313" key="3">
    <source>
        <dbReference type="Proteomes" id="UP000054662"/>
    </source>
</evidence>
<evidence type="ECO:0000256" key="1">
    <source>
        <dbReference type="SAM" id="Coils"/>
    </source>
</evidence>
<keyword evidence="3" id="KW-1185">Reference proteome</keyword>
<protein>
    <submittedName>
        <fullName evidence="2">Purine NTPase</fullName>
    </submittedName>
</protein>
<organism evidence="2 3">
    <name type="scientific">Legionella worsleiensis</name>
    <dbReference type="NCBI Taxonomy" id="45076"/>
    <lineage>
        <taxon>Bacteria</taxon>
        <taxon>Pseudomonadati</taxon>
        <taxon>Pseudomonadota</taxon>
        <taxon>Gammaproteobacteria</taxon>
        <taxon>Legionellales</taxon>
        <taxon>Legionellaceae</taxon>
        <taxon>Legionella</taxon>
    </lineage>
</organism>
<reference evidence="2 3" key="1">
    <citation type="submission" date="2015-11" db="EMBL/GenBank/DDBJ databases">
        <title>Genomic analysis of 38 Legionella species identifies large and diverse effector repertoires.</title>
        <authorList>
            <person name="Burstein D."/>
            <person name="Amaro F."/>
            <person name="Zusman T."/>
            <person name="Lifshitz Z."/>
            <person name="Cohen O."/>
            <person name="Gilbert J.A."/>
            <person name="Pupko T."/>
            <person name="Shuman H.A."/>
            <person name="Segal G."/>
        </authorList>
    </citation>
    <scope>NUCLEOTIDE SEQUENCE [LARGE SCALE GENOMIC DNA]</scope>
    <source>
        <strain evidence="2 3">ATCC 49508</strain>
    </source>
</reference>
<dbReference type="Proteomes" id="UP000054662">
    <property type="component" value="Unassembled WGS sequence"/>
</dbReference>
<comment type="caution">
    <text evidence="2">The sequence shown here is derived from an EMBL/GenBank/DDBJ whole genome shotgun (WGS) entry which is preliminary data.</text>
</comment>
<dbReference type="RefSeq" id="WP_058492063.1">
    <property type="nucleotide sequence ID" value="NZ_CBCRUR010000002.1"/>
</dbReference>
<proteinExistence type="predicted"/>
<dbReference type="PATRIC" id="fig|45076.6.peg.301"/>
<name>A0A0W1AKV9_9GAMM</name>
<evidence type="ECO:0000313" key="2">
    <source>
        <dbReference type="EMBL" id="KTD81972.1"/>
    </source>
</evidence>
<dbReference type="OrthoDB" id="5631848at2"/>
<sequence length="615" mass="70246">MLTKRDRFALWRGKEAEKESAIFDTVLFMEQYLADQESLFFIKTDLAHHQTAHFLQVSQKGKHAYGAVAFSRLVVEESFDFLEDKGSDIGRILHDLKQILGALYENPGKNTQKNAYDLIECVNQLLTRNTADSLSLAQSHSLFFSFYYVLKLFGVGVSSLGNWKKYVINTFIDLHKIVQATEMLLQRVDKKIAEIKKTHNLPPVQDNKANYHDTSLHDYFSERLLTLYHREESKDKGLLSLGNALHELGEGISSLIAVRKSQHELALHEQQIQSLLGALLDNEQRVVGRQYFLDLITGHQDALNLLIANTQAASRQHLLELMNQLKNPGIITNLSGKVLYGMSWATSIMSVGFRAITPQSTQESLINKMPETLDSQCKKYVKELAINYLNQVQHQSQQTQQQIEDLENGLTQGEEAIKCKIQEASDDDLGQIVREYNAVDEALSQYRRLSCSLAQNHHLLISFKKTHHLLADFIQHHDGWMVKLSNFLAQFFSFFKSKTALLIDRARDLQSKLAHFEEEYRADLKRSVREIEHNPDLPMPLKHHFIKQLEIIDPVESATSTCPVIDKEELELLIKHTAKMFQSVNSPRTLPASDDLEPERSEGVFYSLQANFGLT</sequence>
<dbReference type="STRING" id="45076.Lwor_0275"/>
<dbReference type="EMBL" id="LNZC01000002">
    <property type="protein sequence ID" value="KTD81972.1"/>
    <property type="molecule type" value="Genomic_DNA"/>
</dbReference>
<gene>
    <name evidence="2" type="ORF">Lwor_0275</name>
</gene>
<feature type="coiled-coil region" evidence="1">
    <location>
        <begin position="389"/>
        <end position="416"/>
    </location>
</feature>
<dbReference type="AlphaFoldDB" id="A0A0W1AKV9"/>